<dbReference type="GeneTree" id="ENSGT01040000240400"/>
<dbReference type="InterPro" id="IPR013320">
    <property type="entry name" value="ConA-like_dom_sf"/>
</dbReference>
<sequence>MLLTGLTGKSRARHQTASLSSQQLLQRWKTKAVIKLMIQERQMKIQEIKRSAELSRKSANRHTADSVQVFGALVQLVQRSLENLIEAIEEKQKTTQKQAEGYIQELEQEISELTKRSTEVERLSHIEDCSRDAIPPTKNWTEVNIPPPPYGRSLGSVVTQLKEKFINGTEKLIAKAKLIRVQEYAVDVSLDPDTANAHLLLSDNGKQVFCGDVEQNLPDNPERFKPNVNVLGKQSCSSGRFYYEVQVKGKTSWDLGIAKESVSRKGSITAGPETGYWTIWKTAWTVGVAKESIKRRGMITLSPENGFWTMDLSDGDEYKAIDDLVAHLSLKSNPERVGVFVDYDEGLVSFYDVEAADHLYTFTDCSFTEKLYPFFKLFCIIPVEM</sequence>
<dbReference type="SMART" id="SM00589">
    <property type="entry name" value="PRY"/>
    <property type="match status" value="1"/>
</dbReference>
<dbReference type="SMART" id="SM00449">
    <property type="entry name" value="SPRY"/>
    <property type="match status" value="1"/>
</dbReference>
<keyword evidence="4" id="KW-1185">Reference proteome</keyword>
<name>A0A3B4YG99_SERLL</name>
<dbReference type="InterPro" id="IPR003879">
    <property type="entry name" value="Butyrophylin_SPRY"/>
</dbReference>
<dbReference type="Ensembl" id="ENSSLDT00000022774.1">
    <property type="protein sequence ID" value="ENSSLDP00000022054.1"/>
    <property type="gene ID" value="ENSSLDG00000017214.1"/>
</dbReference>
<evidence type="ECO:0000256" key="1">
    <source>
        <dbReference type="SAM" id="Coils"/>
    </source>
</evidence>
<dbReference type="Pfam" id="PF25600">
    <property type="entry name" value="TRIM_CC"/>
    <property type="match status" value="1"/>
</dbReference>
<dbReference type="PANTHER" id="PTHR24103">
    <property type="entry name" value="E3 UBIQUITIN-PROTEIN LIGASE TRIM"/>
    <property type="match status" value="1"/>
</dbReference>
<dbReference type="CDD" id="cd13733">
    <property type="entry name" value="SPRY_PRY_C-I_1"/>
    <property type="match status" value="1"/>
</dbReference>
<protein>
    <recommendedName>
        <fullName evidence="2">B30.2/SPRY domain-containing protein</fullName>
    </recommendedName>
</protein>
<dbReference type="InterPro" id="IPR058030">
    <property type="entry name" value="TRIM8/14/16/25/29/45/65_CC"/>
</dbReference>
<feature type="coiled-coil region" evidence="1">
    <location>
        <begin position="74"/>
        <end position="123"/>
    </location>
</feature>
<reference evidence="3" key="2">
    <citation type="submission" date="2025-09" db="UniProtKB">
        <authorList>
            <consortium name="Ensembl"/>
        </authorList>
    </citation>
    <scope>IDENTIFICATION</scope>
</reference>
<dbReference type="PRINTS" id="PR01407">
    <property type="entry name" value="BUTYPHLNCDUF"/>
</dbReference>
<proteinExistence type="predicted"/>
<dbReference type="PROSITE" id="PS50188">
    <property type="entry name" value="B302_SPRY"/>
    <property type="match status" value="1"/>
</dbReference>
<dbReference type="Proteomes" id="UP000261360">
    <property type="component" value="Unplaced"/>
</dbReference>
<dbReference type="Pfam" id="PF13765">
    <property type="entry name" value="PRY"/>
    <property type="match status" value="1"/>
</dbReference>
<keyword evidence="1" id="KW-0175">Coiled coil</keyword>
<dbReference type="Pfam" id="PF00622">
    <property type="entry name" value="SPRY"/>
    <property type="match status" value="2"/>
</dbReference>
<feature type="domain" description="B30.2/SPRY" evidence="2">
    <location>
        <begin position="168"/>
        <end position="385"/>
    </location>
</feature>
<dbReference type="InterPro" id="IPR043136">
    <property type="entry name" value="B30.2/SPRY_sf"/>
</dbReference>
<accession>A0A3B4YG99</accession>
<evidence type="ECO:0000259" key="2">
    <source>
        <dbReference type="PROSITE" id="PS50188"/>
    </source>
</evidence>
<reference evidence="3" key="1">
    <citation type="submission" date="2025-08" db="UniProtKB">
        <authorList>
            <consortium name="Ensembl"/>
        </authorList>
    </citation>
    <scope>IDENTIFICATION</scope>
</reference>
<dbReference type="InterPro" id="IPR006574">
    <property type="entry name" value="PRY"/>
</dbReference>
<dbReference type="InterPro" id="IPR050143">
    <property type="entry name" value="TRIM/RBCC"/>
</dbReference>
<organism evidence="3 4">
    <name type="scientific">Seriola lalandi dorsalis</name>
    <dbReference type="NCBI Taxonomy" id="1841481"/>
    <lineage>
        <taxon>Eukaryota</taxon>
        <taxon>Metazoa</taxon>
        <taxon>Chordata</taxon>
        <taxon>Craniata</taxon>
        <taxon>Vertebrata</taxon>
        <taxon>Euteleostomi</taxon>
        <taxon>Actinopterygii</taxon>
        <taxon>Neopterygii</taxon>
        <taxon>Teleostei</taxon>
        <taxon>Neoteleostei</taxon>
        <taxon>Acanthomorphata</taxon>
        <taxon>Carangaria</taxon>
        <taxon>Carangiformes</taxon>
        <taxon>Carangidae</taxon>
        <taxon>Seriola</taxon>
    </lineage>
</organism>
<dbReference type="InterPro" id="IPR003877">
    <property type="entry name" value="SPRY_dom"/>
</dbReference>
<dbReference type="Gene3D" id="2.60.120.920">
    <property type="match status" value="2"/>
</dbReference>
<evidence type="ECO:0000313" key="3">
    <source>
        <dbReference type="Ensembl" id="ENSSLDP00000022054.1"/>
    </source>
</evidence>
<dbReference type="SUPFAM" id="SSF49899">
    <property type="entry name" value="Concanavalin A-like lectins/glucanases"/>
    <property type="match status" value="2"/>
</dbReference>
<evidence type="ECO:0000313" key="4">
    <source>
        <dbReference type="Proteomes" id="UP000261360"/>
    </source>
</evidence>
<dbReference type="AlphaFoldDB" id="A0A3B4YG99"/>
<dbReference type="InterPro" id="IPR001870">
    <property type="entry name" value="B30.2/SPRY"/>
</dbReference>